<comment type="caution">
    <text evidence="4">The sequence shown here is derived from an EMBL/GenBank/DDBJ whole genome shotgun (WGS) entry which is preliminary data.</text>
</comment>
<evidence type="ECO:0000256" key="2">
    <source>
        <dbReference type="ARBA" id="ARBA00030602"/>
    </source>
</evidence>
<feature type="non-terminal residue" evidence="4">
    <location>
        <position position="270"/>
    </location>
</feature>
<dbReference type="InterPro" id="IPR009288">
    <property type="entry name" value="AIG2-like_dom"/>
</dbReference>
<dbReference type="GO" id="GO:0016740">
    <property type="term" value="F:transferase activity"/>
    <property type="evidence" value="ECO:0007669"/>
    <property type="project" value="UniProtKB-KW"/>
</dbReference>
<dbReference type="EMBL" id="BARV01018681">
    <property type="protein sequence ID" value="GAI22375.1"/>
    <property type="molecule type" value="Genomic_DNA"/>
</dbReference>
<reference evidence="4" key="1">
    <citation type="journal article" date="2014" name="Front. Microbiol.">
        <title>High frequency of phylogenetically diverse reductive dehalogenase-homologous genes in deep subseafloor sedimentary metagenomes.</title>
        <authorList>
            <person name="Kawai M."/>
            <person name="Futagami T."/>
            <person name="Toyoda A."/>
            <person name="Takaki Y."/>
            <person name="Nishi S."/>
            <person name="Hori S."/>
            <person name="Arai W."/>
            <person name="Tsubouchi T."/>
            <person name="Morono Y."/>
            <person name="Uchiyama I."/>
            <person name="Ito T."/>
            <person name="Fujiyama A."/>
            <person name="Inagaki F."/>
            <person name="Takami H."/>
        </authorList>
    </citation>
    <scope>NUCLEOTIDE SEQUENCE</scope>
    <source>
        <strain evidence="4">Expedition CK06-06</strain>
    </source>
</reference>
<dbReference type="PANTHER" id="PTHR31544:SF2">
    <property type="entry name" value="AIG2-LIKE PROTEIN D"/>
    <property type="match status" value="1"/>
</dbReference>
<dbReference type="AlphaFoldDB" id="X1N696"/>
<dbReference type="Pfam" id="PF06094">
    <property type="entry name" value="GGACT"/>
    <property type="match status" value="1"/>
</dbReference>
<dbReference type="Gene3D" id="3.10.490.10">
    <property type="entry name" value="Gamma-glutamyl cyclotransferase-like"/>
    <property type="match status" value="1"/>
</dbReference>
<evidence type="ECO:0000259" key="3">
    <source>
        <dbReference type="Pfam" id="PF06094"/>
    </source>
</evidence>
<dbReference type="CDD" id="cd06661">
    <property type="entry name" value="GGCT_like"/>
    <property type="match status" value="1"/>
</dbReference>
<dbReference type="SUPFAM" id="SSF110857">
    <property type="entry name" value="Gamma-glutamyl cyclotransferase-like"/>
    <property type="match status" value="1"/>
</dbReference>
<dbReference type="PANTHER" id="PTHR31544">
    <property type="entry name" value="AIG2-LIKE PROTEIN D"/>
    <property type="match status" value="1"/>
</dbReference>
<dbReference type="InterPro" id="IPR045038">
    <property type="entry name" value="AIG2-like"/>
</dbReference>
<organism evidence="4">
    <name type="scientific">marine sediment metagenome</name>
    <dbReference type="NCBI Taxonomy" id="412755"/>
    <lineage>
        <taxon>unclassified sequences</taxon>
        <taxon>metagenomes</taxon>
        <taxon>ecological metagenomes</taxon>
    </lineage>
</organism>
<gene>
    <name evidence="4" type="ORF">S06H3_31531</name>
</gene>
<accession>X1N696</accession>
<protein>
    <recommendedName>
        <fullName evidence="2">Putative gamma-glutamylcyclotransferase</fullName>
    </recommendedName>
</protein>
<keyword evidence="1" id="KW-0808">Transferase</keyword>
<dbReference type="InterPro" id="IPR013024">
    <property type="entry name" value="GGCT-like"/>
</dbReference>
<evidence type="ECO:0000256" key="1">
    <source>
        <dbReference type="ARBA" id="ARBA00022679"/>
    </source>
</evidence>
<dbReference type="InterPro" id="IPR036568">
    <property type="entry name" value="GGCT-like_sf"/>
</dbReference>
<evidence type="ECO:0000313" key="4">
    <source>
        <dbReference type="EMBL" id="GAI22375.1"/>
    </source>
</evidence>
<proteinExistence type="predicted"/>
<feature type="domain" description="Gamma-glutamylcyclotransferase AIG2-like" evidence="3">
    <location>
        <begin position="8"/>
        <end position="117"/>
    </location>
</feature>
<sequence>MSDAKVNLFIYGSLREPRIFKSVSGLSFTLKPSRTDDEILFAEPALLPRHRKVSPDNVYFYAVADKSSKIGGYIIYDIPAWAMAEIDRYEGKRYNRETVKVNTAKGLVQTEAYLTTQESMKKHFGDRFHVNLIHELWLRKRIEDFIERRTRPGEKTTDAKLERQAERELLATTERDLVMTHYHTDAVSDYYLEHELDRPRPSIKHLYNDPQAKTFIENYLALVIKQVLLNQFDERVQSRYRFELEHMRTSERYFKRSVSLLVALQMINSN</sequence>
<name>X1N696_9ZZZZ</name>